<dbReference type="EMBL" id="CAMXCT010002419">
    <property type="protein sequence ID" value="CAI3998035.1"/>
    <property type="molecule type" value="Genomic_DNA"/>
</dbReference>
<dbReference type="OrthoDB" id="40021at2759"/>
<dbReference type="PANTHER" id="PTHR45780:SF1">
    <property type="entry name" value="ETHANOLAMINE-PHOSPHATE CYTIDYLYLTRANSFERASE"/>
    <property type="match status" value="1"/>
</dbReference>
<dbReference type="EC" id="2.7.7.14" evidence="3"/>
<dbReference type="NCBIfam" id="TIGR00125">
    <property type="entry name" value="cyt_tran_rel"/>
    <property type="match status" value="2"/>
</dbReference>
<dbReference type="EMBL" id="CAMXCT030002419">
    <property type="protein sequence ID" value="CAL4785347.1"/>
    <property type="molecule type" value="Genomic_DNA"/>
</dbReference>
<evidence type="ECO:0000313" key="8">
    <source>
        <dbReference type="EMBL" id="CAL4785347.1"/>
    </source>
</evidence>
<keyword evidence="8" id="KW-0808">Transferase</keyword>
<dbReference type="InterPro" id="IPR014729">
    <property type="entry name" value="Rossmann-like_a/b/a_fold"/>
</dbReference>
<comment type="pathway">
    <text evidence="2">Phospholipid metabolism; phosphatidylethanolamine biosynthesis; phosphatidylethanolamine from ethanolamine: step 2/3.</text>
</comment>
<dbReference type="Gene3D" id="3.40.50.620">
    <property type="entry name" value="HUPs"/>
    <property type="match status" value="2"/>
</dbReference>
<dbReference type="AlphaFoldDB" id="A0A9P1CV62"/>
<feature type="domain" description="Cytidyltransferase-like" evidence="5">
    <location>
        <begin position="187"/>
        <end position="316"/>
    </location>
</feature>
<dbReference type="Pfam" id="PF01467">
    <property type="entry name" value="CTP_transf_like"/>
    <property type="match status" value="2"/>
</dbReference>
<dbReference type="GO" id="GO:0004306">
    <property type="term" value="F:ethanolamine-phosphate cytidylyltransferase activity"/>
    <property type="evidence" value="ECO:0007669"/>
    <property type="project" value="UniProtKB-EC"/>
</dbReference>
<gene>
    <name evidence="6" type="ORF">C1SCF055_LOCUS24368</name>
</gene>
<comment type="pathway">
    <text evidence="1">Lipid metabolism.</text>
</comment>
<reference evidence="7" key="2">
    <citation type="submission" date="2024-04" db="EMBL/GenBank/DDBJ databases">
        <authorList>
            <person name="Chen Y."/>
            <person name="Shah S."/>
            <person name="Dougan E. K."/>
            <person name="Thang M."/>
            <person name="Chan C."/>
        </authorList>
    </citation>
    <scope>NUCLEOTIDE SEQUENCE [LARGE SCALE GENOMIC DNA]</scope>
</reference>
<dbReference type="InterPro" id="IPR044608">
    <property type="entry name" value="Ect1/PCYT2"/>
</dbReference>
<reference evidence="6" key="1">
    <citation type="submission" date="2022-10" db="EMBL/GenBank/DDBJ databases">
        <authorList>
            <person name="Chen Y."/>
            <person name="Dougan E. K."/>
            <person name="Chan C."/>
            <person name="Rhodes N."/>
            <person name="Thang M."/>
        </authorList>
    </citation>
    <scope>NUCLEOTIDE SEQUENCE</scope>
</reference>
<name>A0A9P1CV62_9DINO</name>
<comment type="caution">
    <text evidence="6">The sequence shown here is derived from an EMBL/GenBank/DDBJ whole genome shotgun (WGS) entry which is preliminary data.</text>
</comment>
<dbReference type="GO" id="GO:0005737">
    <property type="term" value="C:cytoplasm"/>
    <property type="evidence" value="ECO:0007669"/>
    <property type="project" value="TreeGrafter"/>
</dbReference>
<accession>A0A9P1CV62</accession>
<evidence type="ECO:0000313" key="9">
    <source>
        <dbReference type="Proteomes" id="UP001152797"/>
    </source>
</evidence>
<evidence type="ECO:0000259" key="5">
    <source>
        <dbReference type="Pfam" id="PF01467"/>
    </source>
</evidence>
<dbReference type="Proteomes" id="UP001152797">
    <property type="component" value="Unassembled WGS sequence"/>
</dbReference>
<keyword evidence="9" id="KW-1185">Reference proteome</keyword>
<evidence type="ECO:0000313" key="6">
    <source>
        <dbReference type="EMBL" id="CAI3998035.1"/>
    </source>
</evidence>
<dbReference type="EMBL" id="CAMXCT020002419">
    <property type="protein sequence ID" value="CAL1151410.1"/>
    <property type="molecule type" value="Genomic_DNA"/>
</dbReference>
<dbReference type="PANTHER" id="PTHR45780">
    <property type="entry name" value="ETHANOLAMINE-PHOSPHATE CYTIDYLYLTRANSFERASE"/>
    <property type="match status" value="1"/>
</dbReference>
<keyword evidence="8" id="KW-0548">Nucleotidyltransferase</keyword>
<dbReference type="InterPro" id="IPR004821">
    <property type="entry name" value="Cyt_trans-like"/>
</dbReference>
<proteinExistence type="predicted"/>
<evidence type="ECO:0000256" key="1">
    <source>
        <dbReference type="ARBA" id="ARBA00005189"/>
    </source>
</evidence>
<evidence type="ECO:0000256" key="4">
    <source>
        <dbReference type="ARBA" id="ARBA00031473"/>
    </source>
</evidence>
<evidence type="ECO:0000256" key="3">
    <source>
        <dbReference type="ARBA" id="ARBA00024221"/>
    </source>
</evidence>
<sequence length="330" mass="37273">MAEGHPQKNVYCDGIFDMCHIGHQNLFRNASKLGTHVFVGVVGDKDANNYKRPPIMTAAEREAQVLGCKHVDKVISNALCFGMTEEFLKEHDIHVCAVGQEYFDRFPNPDDDPYYKVPRKLGIAVPLPRFDGLSTSELIRRACERMSPDWKATALTVPTELAESSHSKLSDDYETRELLDTPRKNVYCDGIFDMCHIGHQNLFRNASKLGTHVFVGVVGDKDANNYKRPPIMTAAEREAQVLGCKHVDKVISNALCFGMTEEFLKEHDIHVCAVGQEYFDRFPNPDDDPYYKVPRKLGIAVPLPRFDGLSTSELIQRIQDRFPLDQEAGK</sequence>
<dbReference type="SUPFAM" id="SSF52374">
    <property type="entry name" value="Nucleotidylyl transferase"/>
    <property type="match status" value="2"/>
</dbReference>
<dbReference type="GO" id="GO:0006646">
    <property type="term" value="P:phosphatidylethanolamine biosynthetic process"/>
    <property type="evidence" value="ECO:0007669"/>
    <property type="project" value="InterPro"/>
</dbReference>
<evidence type="ECO:0000256" key="2">
    <source>
        <dbReference type="ARBA" id="ARBA00024191"/>
    </source>
</evidence>
<organism evidence="6">
    <name type="scientific">Cladocopium goreaui</name>
    <dbReference type="NCBI Taxonomy" id="2562237"/>
    <lineage>
        <taxon>Eukaryota</taxon>
        <taxon>Sar</taxon>
        <taxon>Alveolata</taxon>
        <taxon>Dinophyceae</taxon>
        <taxon>Suessiales</taxon>
        <taxon>Symbiodiniaceae</taxon>
        <taxon>Cladocopium</taxon>
    </lineage>
</organism>
<evidence type="ECO:0000313" key="7">
    <source>
        <dbReference type="EMBL" id="CAL1151410.1"/>
    </source>
</evidence>
<feature type="domain" description="Cytidyltransferase-like" evidence="5">
    <location>
        <begin position="11"/>
        <end position="140"/>
    </location>
</feature>
<protein>
    <recommendedName>
        <fullName evidence="3">ethanolamine-phosphate cytidylyltransferase</fullName>
        <ecNumber evidence="3">2.7.7.14</ecNumber>
    </recommendedName>
    <alternativeName>
        <fullName evidence="4">CTP:phosphoethanolamine cytidylyltransferase</fullName>
    </alternativeName>
</protein>